<organism evidence="2">
    <name type="scientific">Ascaris suum</name>
    <name type="common">Pig roundworm</name>
    <name type="synonym">Ascaris lumbricoides</name>
    <dbReference type="NCBI Taxonomy" id="6253"/>
    <lineage>
        <taxon>Eukaryota</taxon>
        <taxon>Metazoa</taxon>
        <taxon>Ecdysozoa</taxon>
        <taxon>Nematoda</taxon>
        <taxon>Chromadorea</taxon>
        <taxon>Rhabditida</taxon>
        <taxon>Spirurina</taxon>
        <taxon>Ascaridomorpha</taxon>
        <taxon>Ascaridoidea</taxon>
        <taxon>Ascarididae</taxon>
        <taxon>Ascaris</taxon>
    </lineage>
</organism>
<dbReference type="AlphaFoldDB" id="F1LCP5"/>
<keyword evidence="1" id="KW-1133">Transmembrane helix</keyword>
<dbReference type="Pfam" id="PF05608">
    <property type="entry name" value="RTE1"/>
    <property type="match status" value="1"/>
</dbReference>
<reference evidence="2" key="1">
    <citation type="journal article" date="2011" name="Genome Res.">
        <title>Deep small RNA sequencing from the nematode Ascaris reveals conservation, functional diversification, and novel developmental profiles.</title>
        <authorList>
            <person name="Wang J."/>
            <person name="Czech B."/>
            <person name="Crunk A."/>
            <person name="Wallace A."/>
            <person name="Mitreva M."/>
            <person name="Hannon G.J."/>
            <person name="Davis R.E."/>
        </authorList>
    </citation>
    <scope>NUCLEOTIDE SEQUENCE</scope>
</reference>
<keyword evidence="1" id="KW-0472">Membrane</keyword>
<feature type="transmembrane region" description="Helical" evidence="1">
    <location>
        <begin position="158"/>
        <end position="178"/>
    </location>
</feature>
<protein>
    <submittedName>
        <fullName evidence="2">Transmembrane protein 222</fullName>
    </submittedName>
</protein>
<sequence length="181" mass="20605">MKVTENPYSPGSAEDGVRDIDPSRGRFPLCIVWTPIPLLTWLFPFMGHMGIATSGGIIRDFAGSYCVNENEMAFGWPTRYLKLDVNKVVGGVEAWDRAVRSASDEYNNHVHNLMCDNCHSHVALALNEMRYAQRRNYNMFYLGTEMLFRGRYVGFGGFLKQWLPSLVFMVFLTSLFIISSV</sequence>
<dbReference type="PANTHER" id="PTHR20921">
    <property type="entry name" value="TRANSMEMBRANE PROTEIN 222"/>
    <property type="match status" value="1"/>
</dbReference>
<dbReference type="PANTHER" id="PTHR20921:SF0">
    <property type="entry name" value="TRANSMEMBRANE PROTEIN 222"/>
    <property type="match status" value="1"/>
</dbReference>
<dbReference type="EMBL" id="JI177845">
    <property type="protein sequence ID" value="ADY47899.1"/>
    <property type="molecule type" value="mRNA"/>
</dbReference>
<proteinExistence type="evidence at transcript level"/>
<keyword evidence="1 2" id="KW-0812">Transmembrane</keyword>
<evidence type="ECO:0000313" key="2">
    <source>
        <dbReference type="EMBL" id="ADY47899.1"/>
    </source>
</evidence>
<accession>F1LCP5</accession>
<name>F1LCP5_ASCSU</name>
<dbReference type="InterPro" id="IPR008496">
    <property type="entry name" value="TMEM222/RTE1"/>
</dbReference>
<dbReference type="EMBL" id="JI177849">
    <property type="protein sequence ID" value="ADY47901.1"/>
    <property type="molecule type" value="mRNA"/>
</dbReference>
<evidence type="ECO:0000256" key="1">
    <source>
        <dbReference type="SAM" id="Phobius"/>
    </source>
</evidence>